<name>A0A9P1FH27_9DINO</name>
<feature type="compositionally biased region" description="Low complexity" evidence="1">
    <location>
        <begin position="344"/>
        <end position="355"/>
    </location>
</feature>
<feature type="region of interest" description="Disordered" evidence="1">
    <location>
        <begin position="328"/>
        <end position="368"/>
    </location>
</feature>
<evidence type="ECO:0000256" key="1">
    <source>
        <dbReference type="SAM" id="MobiDB-lite"/>
    </source>
</evidence>
<keyword evidence="4" id="KW-1185">Reference proteome</keyword>
<evidence type="ECO:0000313" key="2">
    <source>
        <dbReference type="EMBL" id="CAI3975903.1"/>
    </source>
</evidence>
<dbReference type="OrthoDB" id="10430344at2759"/>
<protein>
    <submittedName>
        <fullName evidence="2">Uncharacterized protein</fullName>
    </submittedName>
</protein>
<proteinExistence type="predicted"/>
<accession>A0A9P1FH27</accession>
<dbReference type="EMBL" id="CAMXCT010000231">
    <property type="protein sequence ID" value="CAI3975903.1"/>
    <property type="molecule type" value="Genomic_DNA"/>
</dbReference>
<dbReference type="AlphaFoldDB" id="A0A9P1FH27"/>
<feature type="compositionally biased region" description="Low complexity" evidence="1">
    <location>
        <begin position="408"/>
        <end position="429"/>
    </location>
</feature>
<sequence length="554" mass="60257">MALRVISGLKDVARLYRCVLFEASTLRLGPGGPCGAGALRSAKELLEREKMVAAVSGNALQAKAQMAALRDGGMPAGVQSWTSGELINRSLQGAELPAPEALKALASPPRIFELGTFVKPRRWTELVQRNPPLEGLVKANLVKRVDSVEKADLCYWDAQDGDRLDHWLEAVVELCVDLQVPLLQPKWGAAALDAIAPLNDATGTLESVALKMKRLGGRLVSCGKLDGALEGLDFQGLAPRDVLLVTGSLGDLVEASQHGADVLLLLDADVKQQLRTWTEVEARHETQRRKTMSVSQRVAEDSPRMMAAANNPFLSVFQLPSLLAEAAASNRKHREMKEREQRSKAAAAATASVPPAEVPEEEPKMEEKVADDVTELLDRWCKATKVPLPVAVMSSSTLYWDGPEKETPTAALRRPRPAATAAPGAAPGAARRDRGLPRGTGQAAAPQTEESLESLLAQMEKKFQFWEVFGGWEEECLTTADFLAMVTAAKDMHVHQNLKSKSGEEKKCCANWVDDEKIEYCWATTSCLEWGQNSDDRDYSTVDDDHCKAASDCA</sequence>
<dbReference type="Proteomes" id="UP001152797">
    <property type="component" value="Unassembled WGS sequence"/>
</dbReference>
<evidence type="ECO:0000313" key="3">
    <source>
        <dbReference type="EMBL" id="CAL4763215.1"/>
    </source>
</evidence>
<organism evidence="2">
    <name type="scientific">Cladocopium goreaui</name>
    <dbReference type="NCBI Taxonomy" id="2562237"/>
    <lineage>
        <taxon>Eukaryota</taxon>
        <taxon>Sar</taxon>
        <taxon>Alveolata</taxon>
        <taxon>Dinophyceae</taxon>
        <taxon>Suessiales</taxon>
        <taxon>Symbiodiniaceae</taxon>
        <taxon>Cladocopium</taxon>
    </lineage>
</organism>
<reference evidence="2" key="1">
    <citation type="submission" date="2022-10" db="EMBL/GenBank/DDBJ databases">
        <authorList>
            <person name="Chen Y."/>
            <person name="Dougan E. K."/>
            <person name="Chan C."/>
            <person name="Rhodes N."/>
            <person name="Thang M."/>
        </authorList>
    </citation>
    <scope>NUCLEOTIDE SEQUENCE</scope>
</reference>
<feature type="region of interest" description="Disordered" evidence="1">
    <location>
        <begin position="399"/>
        <end position="451"/>
    </location>
</feature>
<dbReference type="EMBL" id="CAMXCT020000231">
    <property type="protein sequence ID" value="CAL1129278.1"/>
    <property type="molecule type" value="Genomic_DNA"/>
</dbReference>
<comment type="caution">
    <text evidence="2">The sequence shown here is derived from an EMBL/GenBank/DDBJ whole genome shotgun (WGS) entry which is preliminary data.</text>
</comment>
<reference evidence="3 4" key="2">
    <citation type="submission" date="2024-05" db="EMBL/GenBank/DDBJ databases">
        <authorList>
            <person name="Chen Y."/>
            <person name="Shah S."/>
            <person name="Dougan E. K."/>
            <person name="Thang M."/>
            <person name="Chan C."/>
        </authorList>
    </citation>
    <scope>NUCLEOTIDE SEQUENCE [LARGE SCALE GENOMIC DNA]</scope>
</reference>
<evidence type="ECO:0000313" key="4">
    <source>
        <dbReference type="Proteomes" id="UP001152797"/>
    </source>
</evidence>
<gene>
    <name evidence="2" type="ORF">C1SCF055_LOCUS4176</name>
</gene>
<dbReference type="EMBL" id="CAMXCT030000231">
    <property type="protein sequence ID" value="CAL4763215.1"/>
    <property type="molecule type" value="Genomic_DNA"/>
</dbReference>